<feature type="region of interest" description="Disordered" evidence="1">
    <location>
        <begin position="1"/>
        <end position="21"/>
    </location>
</feature>
<name>A0A8J6BN53_ZIZPA</name>
<evidence type="ECO:0000313" key="3">
    <source>
        <dbReference type="Proteomes" id="UP000729402"/>
    </source>
</evidence>
<proteinExistence type="predicted"/>
<evidence type="ECO:0000313" key="2">
    <source>
        <dbReference type="EMBL" id="KAG8091257.1"/>
    </source>
</evidence>
<gene>
    <name evidence="2" type="ORF">GUJ93_ZPchr0011g28682</name>
</gene>
<dbReference type="AlphaFoldDB" id="A0A8J6BN53"/>
<organism evidence="2 3">
    <name type="scientific">Zizania palustris</name>
    <name type="common">Northern wild rice</name>
    <dbReference type="NCBI Taxonomy" id="103762"/>
    <lineage>
        <taxon>Eukaryota</taxon>
        <taxon>Viridiplantae</taxon>
        <taxon>Streptophyta</taxon>
        <taxon>Embryophyta</taxon>
        <taxon>Tracheophyta</taxon>
        <taxon>Spermatophyta</taxon>
        <taxon>Magnoliopsida</taxon>
        <taxon>Liliopsida</taxon>
        <taxon>Poales</taxon>
        <taxon>Poaceae</taxon>
        <taxon>BOP clade</taxon>
        <taxon>Oryzoideae</taxon>
        <taxon>Oryzeae</taxon>
        <taxon>Zizaniinae</taxon>
        <taxon>Zizania</taxon>
    </lineage>
</organism>
<accession>A0A8J6BN53</accession>
<reference evidence="2" key="1">
    <citation type="journal article" date="2021" name="bioRxiv">
        <title>Whole Genome Assembly and Annotation of Northern Wild Rice, Zizania palustris L., Supports a Whole Genome Duplication in the Zizania Genus.</title>
        <authorList>
            <person name="Haas M."/>
            <person name="Kono T."/>
            <person name="Macchietto M."/>
            <person name="Millas R."/>
            <person name="McGilp L."/>
            <person name="Shao M."/>
            <person name="Duquette J."/>
            <person name="Hirsch C.N."/>
            <person name="Kimball J."/>
        </authorList>
    </citation>
    <scope>NUCLEOTIDE SEQUENCE</scope>
    <source>
        <tissue evidence="2">Fresh leaf tissue</tissue>
    </source>
</reference>
<keyword evidence="3" id="KW-1185">Reference proteome</keyword>
<dbReference type="Proteomes" id="UP000729402">
    <property type="component" value="Unassembled WGS sequence"/>
</dbReference>
<dbReference type="EMBL" id="JAAALK010000081">
    <property type="protein sequence ID" value="KAG8091257.1"/>
    <property type="molecule type" value="Genomic_DNA"/>
</dbReference>
<evidence type="ECO:0000256" key="1">
    <source>
        <dbReference type="SAM" id="MobiDB-lite"/>
    </source>
</evidence>
<comment type="caution">
    <text evidence="2">The sequence shown here is derived from an EMBL/GenBank/DDBJ whole genome shotgun (WGS) entry which is preliminary data.</text>
</comment>
<sequence>MRTADDSECGSHERQHPSRNSVRQLFIVSAASAPPDLSWPVGSGHRRAEGRDWSASSGLRFCLPVVLRLSSCLIRFHDGRRICS</sequence>
<reference evidence="2" key="2">
    <citation type="submission" date="2021-02" db="EMBL/GenBank/DDBJ databases">
        <authorList>
            <person name="Kimball J.A."/>
            <person name="Haas M.W."/>
            <person name="Macchietto M."/>
            <person name="Kono T."/>
            <person name="Duquette J."/>
            <person name="Shao M."/>
        </authorList>
    </citation>
    <scope>NUCLEOTIDE SEQUENCE</scope>
    <source>
        <tissue evidence="2">Fresh leaf tissue</tissue>
    </source>
</reference>
<protein>
    <submittedName>
        <fullName evidence="2">Uncharacterized protein</fullName>
    </submittedName>
</protein>